<evidence type="ECO:0008006" key="4">
    <source>
        <dbReference type="Google" id="ProtNLM"/>
    </source>
</evidence>
<keyword evidence="1" id="KW-1133">Transmembrane helix</keyword>
<name>A0A2M7V8R9_9BACT</name>
<feature type="transmembrane region" description="Helical" evidence="1">
    <location>
        <begin position="380"/>
        <end position="405"/>
    </location>
</feature>
<feature type="transmembrane region" description="Helical" evidence="1">
    <location>
        <begin position="417"/>
        <end position="437"/>
    </location>
</feature>
<evidence type="ECO:0000313" key="2">
    <source>
        <dbReference type="EMBL" id="PIZ95201.1"/>
    </source>
</evidence>
<feature type="transmembrane region" description="Helical" evidence="1">
    <location>
        <begin position="176"/>
        <end position="194"/>
    </location>
</feature>
<feature type="transmembrane region" description="Helical" evidence="1">
    <location>
        <begin position="136"/>
        <end position="156"/>
    </location>
</feature>
<accession>A0A2M7V8R9</accession>
<feature type="transmembrane region" description="Helical" evidence="1">
    <location>
        <begin position="350"/>
        <end position="368"/>
    </location>
</feature>
<organism evidence="2 3">
    <name type="scientific">Candidatus Magasanikbacteria bacterium CG_4_10_14_0_2_um_filter_37_12</name>
    <dbReference type="NCBI Taxonomy" id="1974637"/>
    <lineage>
        <taxon>Bacteria</taxon>
        <taxon>Candidatus Magasanikiibacteriota</taxon>
    </lineage>
</organism>
<protein>
    <recommendedName>
        <fullName evidence="4">Glycosyltransferase RgtA/B/C/D-like domain-containing protein</fullName>
    </recommendedName>
</protein>
<dbReference type="EMBL" id="PFPK01000018">
    <property type="protein sequence ID" value="PIZ95201.1"/>
    <property type="molecule type" value="Genomic_DNA"/>
</dbReference>
<feature type="transmembrane region" description="Helical" evidence="1">
    <location>
        <begin position="201"/>
        <end position="218"/>
    </location>
</feature>
<feature type="transmembrane region" description="Helical" evidence="1">
    <location>
        <begin position="35"/>
        <end position="53"/>
    </location>
</feature>
<reference evidence="3" key="1">
    <citation type="submission" date="2017-09" db="EMBL/GenBank/DDBJ databases">
        <title>Depth-based differentiation of microbial function through sediment-hosted aquifers and enrichment of novel symbionts in the deep terrestrial subsurface.</title>
        <authorList>
            <person name="Probst A.J."/>
            <person name="Ladd B."/>
            <person name="Jarett J.K."/>
            <person name="Geller-Mcgrath D.E."/>
            <person name="Sieber C.M.K."/>
            <person name="Emerson J.B."/>
            <person name="Anantharaman K."/>
            <person name="Thomas B.C."/>
            <person name="Malmstrom R."/>
            <person name="Stieglmeier M."/>
            <person name="Klingl A."/>
            <person name="Woyke T."/>
            <person name="Ryan C.M."/>
            <person name="Banfield J.F."/>
        </authorList>
    </citation>
    <scope>NUCLEOTIDE SEQUENCE [LARGE SCALE GENOMIC DNA]</scope>
</reference>
<feature type="transmembrane region" description="Helical" evidence="1">
    <location>
        <begin position="96"/>
        <end position="115"/>
    </location>
</feature>
<feature type="transmembrane region" description="Helical" evidence="1">
    <location>
        <begin position="299"/>
        <end position="317"/>
    </location>
</feature>
<comment type="caution">
    <text evidence="2">The sequence shown here is derived from an EMBL/GenBank/DDBJ whole genome shotgun (WGS) entry which is preliminary data.</text>
</comment>
<keyword evidence="1" id="KW-0472">Membrane</keyword>
<feature type="transmembrane region" description="Helical" evidence="1">
    <location>
        <begin position="563"/>
        <end position="582"/>
    </location>
</feature>
<feature type="transmembrane region" description="Helical" evidence="1">
    <location>
        <begin position="589"/>
        <end position="610"/>
    </location>
</feature>
<dbReference type="AlphaFoldDB" id="A0A2M7V8R9"/>
<evidence type="ECO:0000256" key="1">
    <source>
        <dbReference type="SAM" id="Phobius"/>
    </source>
</evidence>
<feature type="transmembrane region" description="Helical" evidence="1">
    <location>
        <begin position="500"/>
        <end position="520"/>
    </location>
</feature>
<dbReference type="Proteomes" id="UP000228568">
    <property type="component" value="Unassembled WGS sequence"/>
</dbReference>
<feature type="transmembrane region" description="Helical" evidence="1">
    <location>
        <begin position="65"/>
        <end position="90"/>
    </location>
</feature>
<evidence type="ECO:0000313" key="3">
    <source>
        <dbReference type="Proteomes" id="UP000228568"/>
    </source>
</evidence>
<feature type="transmembrane region" description="Helical" evidence="1">
    <location>
        <begin position="527"/>
        <end position="551"/>
    </location>
</feature>
<keyword evidence="1" id="KW-0812">Transmembrane</keyword>
<sequence length="756" mass="87836">MKFLYKIKLVEVLKLVVVLTLFYFQLTVWHSHAVGILLFVFYLWFVGDYWRCILHRIFGLRHQDWMTIVLSFFVVFTLLGLFTSILVVWYKITPALLWGVYLFLTIFSYTLFLLINKNRNRDFFIREKSNFDFAIFPKNSIFLAIFFVLILITTFLLFKTSSTEALFSPWQSIDRLVLPLTFLSIFILGVLVCSKYKVKTLLFLIIVQSLAMHLYLPLSHRLPWGGDVWRHVAVESKLLDGQSVLPVLFGSEASWREVASVDLPEALVIPNKYLYGHLWGSTVLLSSTLDIDLLTLNKWLMVFLWSLVLPIVLLRIGRLLFGSWRAALFLAFLSLIPFTFQALGSLTLPVSFGLLLFLFTLMLWLQYLHKNDRRQRNLTIFFSTLMIFGYTLFFILLWSFIIISLIFKNINLKDNKFFEKVIFIFSIIVAVCVWPVIETVSGSSHFPQSWNMFDQLKQMLGQFSGWYYANAIRSHDILSGNILFNHTPDYAFVSNLFTDWRWPVMVVTFGIFVLTIFGFWQSVKNKNLIWLVFNIFSTSVVGGYLLSWFVLEGDRSFVRRLDPVFALLILIYVIVGFCGINFGKMKKRYRALVFFSMIVMFAWLGTVSFASGPDMRVVSIDEYKVANYIYDLSKKDGFDLGCVRVLSDTWSLLPLESISKGEIVGGNFPIDYQFGQEQRISLYDSLIKDSIVAGQTSPLFEKLDKKGVCAFFFARPQETMSEEEVEQFTLLSGGVLERYSGFFIWYYQLPLNIYTK</sequence>
<proteinExistence type="predicted"/>
<feature type="transmembrane region" description="Helical" evidence="1">
    <location>
        <begin position="12"/>
        <end position="29"/>
    </location>
</feature>
<gene>
    <name evidence="2" type="ORF">COX81_01495</name>
</gene>